<evidence type="ECO:0000256" key="1">
    <source>
        <dbReference type="ARBA" id="ARBA00001286"/>
    </source>
</evidence>
<accession>A0A417Z7E9</accession>
<dbReference type="InterPro" id="IPR001497">
    <property type="entry name" value="MethylDNA_cys_MeTrfase_AS"/>
</dbReference>
<dbReference type="EMBL" id="QWLM01000004">
    <property type="protein sequence ID" value="RHW46556.1"/>
    <property type="molecule type" value="Genomic_DNA"/>
</dbReference>
<dbReference type="PANTHER" id="PTHR10815:SF13">
    <property type="entry name" value="METHYLATED-DNA--PROTEIN-CYSTEINE METHYLTRANSFERASE"/>
    <property type="match status" value="1"/>
</dbReference>
<dbReference type="RefSeq" id="WP_118912846.1">
    <property type="nucleotide sequence ID" value="NZ_CBCRVH010000003.1"/>
</dbReference>
<dbReference type="InterPro" id="IPR036631">
    <property type="entry name" value="MGMT_N_sf"/>
</dbReference>
<name>A0A417Z7E9_9MICO</name>
<dbReference type="GO" id="GO:0006307">
    <property type="term" value="P:DNA alkylation repair"/>
    <property type="evidence" value="ECO:0007669"/>
    <property type="project" value="UniProtKB-UniRule"/>
</dbReference>
<gene>
    <name evidence="12" type="ORF">D1832_04715</name>
</gene>
<feature type="domain" description="Methylated-DNA-[protein]-cysteine S-methyltransferase DNA binding" evidence="10">
    <location>
        <begin position="84"/>
        <end position="167"/>
    </location>
</feature>
<evidence type="ECO:0000256" key="8">
    <source>
        <dbReference type="ARBA" id="ARBA00049348"/>
    </source>
</evidence>
<keyword evidence="3 9" id="KW-0963">Cytoplasm</keyword>
<dbReference type="EC" id="2.1.1.63" evidence="9"/>
<feature type="active site" description="Nucleophile; methyl group acceptor" evidence="9">
    <location>
        <position position="139"/>
    </location>
</feature>
<keyword evidence="7 9" id="KW-0234">DNA repair</keyword>
<dbReference type="GO" id="GO:0003908">
    <property type="term" value="F:methylated-DNA-[protein]-cysteine S-methyltransferase activity"/>
    <property type="evidence" value="ECO:0007669"/>
    <property type="project" value="UniProtKB-UniRule"/>
</dbReference>
<evidence type="ECO:0000313" key="13">
    <source>
        <dbReference type="Proteomes" id="UP000285376"/>
    </source>
</evidence>
<evidence type="ECO:0000256" key="4">
    <source>
        <dbReference type="ARBA" id="ARBA00022603"/>
    </source>
</evidence>
<evidence type="ECO:0000256" key="7">
    <source>
        <dbReference type="ARBA" id="ARBA00023204"/>
    </source>
</evidence>
<comment type="similarity">
    <text evidence="2 9">Belongs to the MGMT family.</text>
</comment>
<evidence type="ECO:0000256" key="5">
    <source>
        <dbReference type="ARBA" id="ARBA00022679"/>
    </source>
</evidence>
<proteinExistence type="inferred from homology"/>
<dbReference type="FunFam" id="1.10.10.10:FF:000214">
    <property type="entry name" value="Methylated-DNA--protein-cysteine methyltransferase"/>
    <property type="match status" value="1"/>
</dbReference>
<dbReference type="InterPro" id="IPR036217">
    <property type="entry name" value="MethylDNA_cys_MeTrfase_DNAb"/>
</dbReference>
<comment type="function">
    <text evidence="9">Involved in the cellular defense against the biological effects of O6-methylguanine (O6-MeG) and O4-methylthymine (O4-MeT) in DNA. Repairs the methylated nucleobase in DNA by stoichiometrically transferring the methyl group to a cysteine residue in the enzyme. This is a suicide reaction: the enzyme is irreversibly inactivated.</text>
</comment>
<protein>
    <recommendedName>
        <fullName evidence="9">Methylated-DNA--protein-cysteine methyltransferase</fullName>
        <ecNumber evidence="9">2.1.1.63</ecNumber>
    </recommendedName>
    <alternativeName>
        <fullName evidence="9">6-O-methylguanine-DNA methyltransferase</fullName>
        <shortName evidence="9">MGMT</shortName>
    </alternativeName>
    <alternativeName>
        <fullName evidence="9">O-6-methylguanine-DNA-alkyltransferase</fullName>
    </alternativeName>
</protein>
<evidence type="ECO:0000256" key="3">
    <source>
        <dbReference type="ARBA" id="ARBA00022490"/>
    </source>
</evidence>
<dbReference type="Pfam" id="PF02870">
    <property type="entry name" value="Methyltransf_1N"/>
    <property type="match status" value="1"/>
</dbReference>
<dbReference type="PANTHER" id="PTHR10815">
    <property type="entry name" value="METHYLATED-DNA--PROTEIN-CYSTEINE METHYLTRANSFERASE"/>
    <property type="match status" value="1"/>
</dbReference>
<keyword evidence="4 9" id="KW-0489">Methyltransferase</keyword>
<organism evidence="12 13">
    <name type="scientific">Dermacoccus abyssi</name>
    <dbReference type="NCBI Taxonomy" id="322596"/>
    <lineage>
        <taxon>Bacteria</taxon>
        <taxon>Bacillati</taxon>
        <taxon>Actinomycetota</taxon>
        <taxon>Actinomycetes</taxon>
        <taxon>Micrococcales</taxon>
        <taxon>Dermacoccaceae</taxon>
        <taxon>Dermacoccus</taxon>
    </lineage>
</organism>
<dbReference type="GO" id="GO:0005737">
    <property type="term" value="C:cytoplasm"/>
    <property type="evidence" value="ECO:0007669"/>
    <property type="project" value="UniProtKB-SubCell"/>
</dbReference>
<comment type="caution">
    <text evidence="12">The sequence shown here is derived from an EMBL/GenBank/DDBJ whole genome shotgun (WGS) entry which is preliminary data.</text>
</comment>
<feature type="domain" description="Methylguanine DNA methyltransferase ribonuclease-like" evidence="11">
    <location>
        <begin position="8"/>
        <end position="79"/>
    </location>
</feature>
<dbReference type="Gene3D" id="3.30.160.70">
    <property type="entry name" value="Methylated DNA-protein cysteine methyltransferase domain"/>
    <property type="match status" value="1"/>
</dbReference>
<reference evidence="12 13" key="1">
    <citation type="submission" date="2018-08" db="EMBL/GenBank/DDBJ databases">
        <title>Whole genome sequence analysis of Dermacoccus abyssi bacteria isolated from Deep Mariana trench Micromonospora spp reveals genes involved in the environmental adaptation and production of secondary metabolites.</title>
        <authorList>
            <person name="Abdel-Mageed W.M."/>
            <person name="Lehri B."/>
            <person name="Nouioui I."/>
            <person name="Goodfellow I."/>
            <person name="Jaspars M."/>
            <person name="Karlyshev A."/>
        </authorList>
    </citation>
    <scope>NUCLEOTIDE SEQUENCE [LARGE SCALE GENOMIC DNA]</scope>
    <source>
        <strain evidence="12 13">MT1.1</strain>
    </source>
</reference>
<dbReference type="HAMAP" id="MF_00772">
    <property type="entry name" value="OGT"/>
    <property type="match status" value="1"/>
</dbReference>
<sequence length="177" mass="18917">MSPSRRHTRITTPLGDLLLVASADAVVGAYFDGQKYQPETAWFGDDVTGTGDDVLAEGSRQLSEYFSGDRLTFDLPLAPVGTTFQQRVWQQLLLIEPGSTSTYGAIAAALSDDGELTPGLAQGVGQAVGHNPVSVVVPCHRVVGSDGSLTGFAGGLERKRWLLAHEESDEQRATRLF</sequence>
<comment type="subcellular location">
    <subcellularLocation>
        <location evidence="9">Cytoplasm</location>
    </subcellularLocation>
</comment>
<dbReference type="Gene3D" id="1.10.10.10">
    <property type="entry name" value="Winged helix-like DNA-binding domain superfamily/Winged helix DNA-binding domain"/>
    <property type="match status" value="1"/>
</dbReference>
<dbReference type="CDD" id="cd06445">
    <property type="entry name" value="ATase"/>
    <property type="match status" value="1"/>
</dbReference>
<dbReference type="InterPro" id="IPR008332">
    <property type="entry name" value="MethylG_MeTrfase_N"/>
</dbReference>
<dbReference type="NCBIfam" id="TIGR00589">
    <property type="entry name" value="ogt"/>
    <property type="match status" value="1"/>
</dbReference>
<dbReference type="AlphaFoldDB" id="A0A417Z7E9"/>
<comment type="miscellaneous">
    <text evidence="9">This enzyme catalyzes only one turnover and therefore is not strictly catalytic. According to one definition, an enzyme is a biocatalyst that acts repeatedly and over many reaction cycles.</text>
</comment>
<dbReference type="Pfam" id="PF01035">
    <property type="entry name" value="DNA_binding_1"/>
    <property type="match status" value="1"/>
</dbReference>
<evidence type="ECO:0000259" key="10">
    <source>
        <dbReference type="Pfam" id="PF01035"/>
    </source>
</evidence>
<dbReference type="PROSITE" id="PS00374">
    <property type="entry name" value="MGMT"/>
    <property type="match status" value="1"/>
</dbReference>
<dbReference type="Proteomes" id="UP000285376">
    <property type="component" value="Unassembled WGS sequence"/>
</dbReference>
<keyword evidence="5 9" id="KW-0808">Transferase</keyword>
<dbReference type="InterPro" id="IPR023546">
    <property type="entry name" value="MGMT"/>
</dbReference>
<dbReference type="SUPFAM" id="SSF53155">
    <property type="entry name" value="Methylated DNA-protein cysteine methyltransferase domain"/>
    <property type="match status" value="1"/>
</dbReference>
<dbReference type="SUPFAM" id="SSF46767">
    <property type="entry name" value="Methylated DNA-protein cysteine methyltransferase, C-terminal domain"/>
    <property type="match status" value="1"/>
</dbReference>
<dbReference type="GO" id="GO:0032259">
    <property type="term" value="P:methylation"/>
    <property type="evidence" value="ECO:0007669"/>
    <property type="project" value="UniProtKB-KW"/>
</dbReference>
<evidence type="ECO:0000313" key="12">
    <source>
        <dbReference type="EMBL" id="RHW46556.1"/>
    </source>
</evidence>
<evidence type="ECO:0000259" key="11">
    <source>
        <dbReference type="Pfam" id="PF02870"/>
    </source>
</evidence>
<evidence type="ECO:0000256" key="9">
    <source>
        <dbReference type="HAMAP-Rule" id="MF_00772"/>
    </source>
</evidence>
<comment type="catalytic activity">
    <reaction evidence="8 9">
        <text>a 6-O-methyl-2'-deoxyguanosine in DNA + L-cysteinyl-[protein] = S-methyl-L-cysteinyl-[protein] + a 2'-deoxyguanosine in DNA</text>
        <dbReference type="Rhea" id="RHEA:24000"/>
        <dbReference type="Rhea" id="RHEA-COMP:10131"/>
        <dbReference type="Rhea" id="RHEA-COMP:10132"/>
        <dbReference type="Rhea" id="RHEA-COMP:11367"/>
        <dbReference type="Rhea" id="RHEA-COMP:11368"/>
        <dbReference type="ChEBI" id="CHEBI:29950"/>
        <dbReference type="ChEBI" id="CHEBI:82612"/>
        <dbReference type="ChEBI" id="CHEBI:85445"/>
        <dbReference type="ChEBI" id="CHEBI:85448"/>
        <dbReference type="EC" id="2.1.1.63"/>
    </reaction>
</comment>
<comment type="catalytic activity">
    <reaction evidence="1 9">
        <text>a 4-O-methyl-thymidine in DNA + L-cysteinyl-[protein] = a thymidine in DNA + S-methyl-L-cysteinyl-[protein]</text>
        <dbReference type="Rhea" id="RHEA:53428"/>
        <dbReference type="Rhea" id="RHEA-COMP:10131"/>
        <dbReference type="Rhea" id="RHEA-COMP:10132"/>
        <dbReference type="Rhea" id="RHEA-COMP:13555"/>
        <dbReference type="Rhea" id="RHEA-COMP:13556"/>
        <dbReference type="ChEBI" id="CHEBI:29950"/>
        <dbReference type="ChEBI" id="CHEBI:82612"/>
        <dbReference type="ChEBI" id="CHEBI:137386"/>
        <dbReference type="ChEBI" id="CHEBI:137387"/>
        <dbReference type="EC" id="2.1.1.63"/>
    </reaction>
</comment>
<keyword evidence="6 9" id="KW-0227">DNA damage</keyword>
<evidence type="ECO:0000256" key="2">
    <source>
        <dbReference type="ARBA" id="ARBA00008711"/>
    </source>
</evidence>
<evidence type="ECO:0000256" key="6">
    <source>
        <dbReference type="ARBA" id="ARBA00022763"/>
    </source>
</evidence>
<dbReference type="InterPro" id="IPR014048">
    <property type="entry name" value="MethylDNA_cys_MeTrfase_DNA-bd"/>
</dbReference>
<dbReference type="InterPro" id="IPR036388">
    <property type="entry name" value="WH-like_DNA-bd_sf"/>
</dbReference>